<evidence type="ECO:0000313" key="3">
    <source>
        <dbReference type="Proteomes" id="UP000494206"/>
    </source>
</evidence>
<keyword evidence="3" id="KW-1185">Reference proteome</keyword>
<accession>A0A8S1EGX0</accession>
<reference evidence="2 3" key="1">
    <citation type="submission" date="2020-04" db="EMBL/GenBank/DDBJ databases">
        <authorList>
            <person name="Laetsch R D."/>
            <person name="Stevens L."/>
            <person name="Kumar S."/>
            <person name="Blaxter L. M."/>
        </authorList>
    </citation>
    <scope>NUCLEOTIDE SEQUENCE [LARGE SCALE GENOMIC DNA]</scope>
</reference>
<dbReference type="Proteomes" id="UP000494206">
    <property type="component" value="Unassembled WGS sequence"/>
</dbReference>
<dbReference type="InterPro" id="IPR020904">
    <property type="entry name" value="Sc_DH/Rdtase_CS"/>
</dbReference>
<keyword evidence="1" id="KW-0560">Oxidoreductase</keyword>
<evidence type="ECO:0000256" key="1">
    <source>
        <dbReference type="ARBA" id="ARBA00023002"/>
    </source>
</evidence>
<evidence type="ECO:0008006" key="4">
    <source>
        <dbReference type="Google" id="ProtNLM"/>
    </source>
</evidence>
<proteinExistence type="predicted"/>
<dbReference type="InterPro" id="IPR002347">
    <property type="entry name" value="SDR_fam"/>
</dbReference>
<dbReference type="Gene3D" id="3.40.50.720">
    <property type="entry name" value="NAD(P)-binding Rossmann-like Domain"/>
    <property type="match status" value="1"/>
</dbReference>
<comment type="caution">
    <text evidence="2">The sequence shown here is derived from an EMBL/GenBank/DDBJ whole genome shotgun (WGS) entry which is preliminary data.</text>
</comment>
<dbReference type="AlphaFoldDB" id="A0A8S1EGX0"/>
<dbReference type="PANTHER" id="PTHR44147">
    <property type="entry name" value="DEHYDROGENASE/REDUCTASE SDR FAMILY MEMBER 1"/>
    <property type="match status" value="1"/>
</dbReference>
<dbReference type="PRINTS" id="PR00081">
    <property type="entry name" value="GDHRDH"/>
</dbReference>
<organism evidence="2 3">
    <name type="scientific">Caenorhabditis bovis</name>
    <dbReference type="NCBI Taxonomy" id="2654633"/>
    <lineage>
        <taxon>Eukaryota</taxon>
        <taxon>Metazoa</taxon>
        <taxon>Ecdysozoa</taxon>
        <taxon>Nematoda</taxon>
        <taxon>Chromadorea</taxon>
        <taxon>Rhabditida</taxon>
        <taxon>Rhabditina</taxon>
        <taxon>Rhabditomorpha</taxon>
        <taxon>Rhabditoidea</taxon>
        <taxon>Rhabditidae</taxon>
        <taxon>Peloderinae</taxon>
        <taxon>Caenorhabditis</taxon>
    </lineage>
</organism>
<dbReference type="GO" id="GO:0016491">
    <property type="term" value="F:oxidoreductase activity"/>
    <property type="evidence" value="ECO:0007669"/>
    <property type="project" value="UniProtKB-KW"/>
</dbReference>
<dbReference type="PANTHER" id="PTHR44147:SF3">
    <property type="entry name" value="DEHYDROGENASES, SHORT CHAIN"/>
    <property type="match status" value="1"/>
</dbReference>
<evidence type="ECO:0000313" key="2">
    <source>
        <dbReference type="EMBL" id="CAB3400182.1"/>
    </source>
</evidence>
<sequence>MSLSGKYAIVTGASRGCGRGIALQLAEAGCIVFITGRKPNNSLSSKLTYLPTLQDTAEECRKRGGECHPFYVDHSNMDEVEKFFEEVSNITNGKLHILVNNAYSAVTKCGSGNTQKFYEREVDLWDEVNNVGLRNHYYCSVYGARMMANTDDECLIINVSSLGGILYLFNVPYGAGKMAIDRMSADMALELQNSNITVVSIWPGAVRTELIINMLENDAGSWGKTENEMFIKGESIEYPGKAVVAIASDPKHHKLNGATLITSDLGAYYNFKDIDGRIPTNLRSLKGLLMLAGYHSLATWCPEWFKLPGWAITVWQNKIRS</sequence>
<dbReference type="SUPFAM" id="SSF51735">
    <property type="entry name" value="NAD(P)-binding Rossmann-fold domains"/>
    <property type="match status" value="1"/>
</dbReference>
<dbReference type="EMBL" id="CADEPM010000002">
    <property type="protein sequence ID" value="CAB3400182.1"/>
    <property type="molecule type" value="Genomic_DNA"/>
</dbReference>
<dbReference type="PROSITE" id="PS00061">
    <property type="entry name" value="ADH_SHORT"/>
    <property type="match status" value="1"/>
</dbReference>
<protein>
    <recommendedName>
        <fullName evidence="4">Dehydrogenase/reductase SDR family member 1</fullName>
    </recommendedName>
</protein>
<name>A0A8S1EGX0_9PELO</name>
<gene>
    <name evidence="2" type="ORF">CBOVIS_LOCUS3175</name>
</gene>
<dbReference type="Pfam" id="PF00106">
    <property type="entry name" value="adh_short"/>
    <property type="match status" value="1"/>
</dbReference>
<dbReference type="OrthoDB" id="1933717at2759"/>
<dbReference type="InterPro" id="IPR036291">
    <property type="entry name" value="NAD(P)-bd_dom_sf"/>
</dbReference>